<evidence type="ECO:0000313" key="2">
    <source>
        <dbReference type="EMBL" id="MDL5155239.1"/>
    </source>
</evidence>
<keyword evidence="2" id="KW-0560">Oxidoreductase</keyword>
<gene>
    <name evidence="2" type="ORF">QRT03_04660</name>
</gene>
<comment type="caution">
    <text evidence="2">The sequence shown here is derived from an EMBL/GenBank/DDBJ whole genome shotgun (WGS) entry which is preliminary data.</text>
</comment>
<keyword evidence="3" id="KW-1185">Reference proteome</keyword>
<proteinExistence type="predicted"/>
<dbReference type="Pfam" id="PF01494">
    <property type="entry name" value="FAD_binding_3"/>
    <property type="match status" value="1"/>
</dbReference>
<dbReference type="EMBL" id="JASVWF010000001">
    <property type="protein sequence ID" value="MDL5155239.1"/>
    <property type="molecule type" value="Genomic_DNA"/>
</dbReference>
<evidence type="ECO:0000313" key="3">
    <source>
        <dbReference type="Proteomes" id="UP001231924"/>
    </source>
</evidence>
<reference evidence="2 3" key="1">
    <citation type="submission" date="2023-06" db="EMBL/GenBank/DDBJ databases">
        <title>Actinomycetospora Odt1-22.</title>
        <authorList>
            <person name="Supong K."/>
        </authorList>
    </citation>
    <scope>NUCLEOTIDE SEQUENCE [LARGE SCALE GENOMIC DNA]</scope>
    <source>
        <strain evidence="2 3">Odt1-22</strain>
    </source>
</reference>
<dbReference type="SUPFAM" id="SSF51905">
    <property type="entry name" value="FAD/NAD(P)-binding domain"/>
    <property type="match status" value="1"/>
</dbReference>
<evidence type="ECO:0000259" key="1">
    <source>
        <dbReference type="Pfam" id="PF01494"/>
    </source>
</evidence>
<dbReference type="InterPro" id="IPR002938">
    <property type="entry name" value="FAD-bd"/>
</dbReference>
<dbReference type="GO" id="GO:0004497">
    <property type="term" value="F:monooxygenase activity"/>
    <property type="evidence" value="ECO:0007669"/>
    <property type="project" value="UniProtKB-KW"/>
</dbReference>
<accession>A0ABT7M3L4</accession>
<dbReference type="InterPro" id="IPR036188">
    <property type="entry name" value="FAD/NAD-bd_sf"/>
</dbReference>
<dbReference type="Proteomes" id="UP001231924">
    <property type="component" value="Unassembled WGS sequence"/>
</dbReference>
<dbReference type="PANTHER" id="PTHR43422:SF3">
    <property type="entry name" value="THIAMINE THIAZOLE SYNTHASE"/>
    <property type="match status" value="1"/>
</dbReference>
<name>A0ABT7M3L4_9PSEU</name>
<sequence length="446" mass="47407">MTRTVVAGGSMAGLLTALVLGEDSDVTVVEPDDLAAAPDHRAGVPQSTQAHVLLSRGAAALEELLPGLQAELAAAGAPIHPAGMGPDSGFRMVGPDGPFAAVTSETDVIVGASRPLLERTVRRRVLAHPRIDVHSGRRLSGLEVDAGRITGARVRAGATEETLAADLVVDATGRHSRSPQMLAAAGIGPVPEVEFRPAVGYASRRYRRPTSPSAGWHGTMVLARPGENPRIGTLLPAENDTCIVNLGGMGGHYPPTDDDGFRRWARDLPDPGLHEALTEATPLSEVHAYRTPTTRLRRFERLRAPRGFFAIGDAVASFNPVYGQGMSVAALEALAVRAVLRRAPRDLATAARRAVAAVAAGPWSLAAGQDRPWTGDRRSVLDRVRDSYLRAVQSSATEDPVVAGAFAEILMMTAGPSALMRPAVLGRVATHRWHRRHDRPEMEVTR</sequence>
<dbReference type="PANTHER" id="PTHR43422">
    <property type="entry name" value="THIAMINE THIAZOLE SYNTHASE"/>
    <property type="match status" value="1"/>
</dbReference>
<organism evidence="2 3">
    <name type="scientific">Actinomycetospora termitidis</name>
    <dbReference type="NCBI Taxonomy" id="3053470"/>
    <lineage>
        <taxon>Bacteria</taxon>
        <taxon>Bacillati</taxon>
        <taxon>Actinomycetota</taxon>
        <taxon>Actinomycetes</taxon>
        <taxon>Pseudonocardiales</taxon>
        <taxon>Pseudonocardiaceae</taxon>
        <taxon>Actinomycetospora</taxon>
    </lineage>
</organism>
<dbReference type="RefSeq" id="WP_286051339.1">
    <property type="nucleotide sequence ID" value="NZ_JASVWF010000001.1"/>
</dbReference>
<dbReference type="Gene3D" id="3.50.50.60">
    <property type="entry name" value="FAD/NAD(P)-binding domain"/>
    <property type="match status" value="1"/>
</dbReference>
<protein>
    <submittedName>
        <fullName evidence="2">FAD-dependent monooxygenase</fullName>
    </submittedName>
</protein>
<feature type="domain" description="FAD-binding" evidence="1">
    <location>
        <begin position="2"/>
        <end position="337"/>
    </location>
</feature>
<keyword evidence="2" id="KW-0503">Monooxygenase</keyword>